<sequence>MLTLVEFCSSNMLKGTGEVYRTLEEDPEIDVLDYGCLGHCGLCSKAFFVLVEGKIVSATTPEKLLEKIYRRIDKLKVEQEAWFEDLS</sequence>
<comment type="caution">
    <text evidence="1">The sequence shown here is derived from an EMBL/GenBank/DDBJ whole genome shotgun (WGS) entry which is preliminary data.</text>
</comment>
<dbReference type="RefSeq" id="WP_046517093.1">
    <property type="nucleotide sequence ID" value="NZ_LAYZ01000024.1"/>
</dbReference>
<dbReference type="NCBIfam" id="NF010190">
    <property type="entry name" value="PRK13669.1"/>
    <property type="match status" value="1"/>
</dbReference>
<keyword evidence="2" id="KW-1185">Reference proteome</keyword>
<dbReference type="OrthoDB" id="1684419at2"/>
<accession>A0A0M2SN66</accession>
<evidence type="ECO:0000313" key="1">
    <source>
        <dbReference type="EMBL" id="KKK34085.1"/>
    </source>
</evidence>
<dbReference type="STRING" id="1432562.WN59_10875"/>
<protein>
    <recommendedName>
        <fullName evidence="3">UDP-N-acetylmuramoylalanine--D-glutamate ligase</fullName>
    </recommendedName>
</protein>
<dbReference type="PATRIC" id="fig|1432562.3.peg.2167"/>
<dbReference type="EMBL" id="LAYZ01000024">
    <property type="protein sequence ID" value="KKK34085.1"/>
    <property type="molecule type" value="Genomic_DNA"/>
</dbReference>
<organism evidence="1 2">
    <name type="scientific">Salinicoccus sediminis</name>
    <dbReference type="NCBI Taxonomy" id="1432562"/>
    <lineage>
        <taxon>Bacteria</taxon>
        <taxon>Bacillati</taxon>
        <taxon>Bacillota</taxon>
        <taxon>Bacilli</taxon>
        <taxon>Bacillales</taxon>
        <taxon>Staphylococcaceae</taxon>
        <taxon>Salinicoccus</taxon>
    </lineage>
</organism>
<name>A0A0M2SN66_9STAP</name>
<dbReference type="AlphaFoldDB" id="A0A0M2SN66"/>
<evidence type="ECO:0000313" key="2">
    <source>
        <dbReference type="Proteomes" id="UP000034287"/>
    </source>
</evidence>
<reference evidence="1 2" key="1">
    <citation type="submission" date="2015-04" db="EMBL/GenBank/DDBJ databases">
        <title>Taxonomic description and genome sequence of Salinicoccus sediminis sp. nov., a novel hyper halotolerant bacterium isolated from marine sediment.</title>
        <authorList>
            <person name="Mathan Kumar R."/>
            <person name="Kaur G."/>
            <person name="Kumar N."/>
            <person name="Kumar A."/>
            <person name="Singh N.K."/>
            <person name="Kaur N."/>
            <person name="Mayilraj S."/>
        </authorList>
    </citation>
    <scope>NUCLEOTIDE SEQUENCE [LARGE SCALE GENOMIC DNA]</scope>
    <source>
        <strain evidence="1 2">SV-16</strain>
    </source>
</reference>
<proteinExistence type="predicted"/>
<dbReference type="InterPro" id="IPR009910">
    <property type="entry name" value="DUF1450"/>
</dbReference>
<dbReference type="Pfam" id="PF07293">
    <property type="entry name" value="DUF1450"/>
    <property type="match status" value="1"/>
</dbReference>
<evidence type="ECO:0008006" key="3">
    <source>
        <dbReference type="Google" id="ProtNLM"/>
    </source>
</evidence>
<dbReference type="Proteomes" id="UP000034287">
    <property type="component" value="Unassembled WGS sequence"/>
</dbReference>
<gene>
    <name evidence="1" type="ORF">WN59_10875</name>
</gene>